<comment type="similarity">
    <text evidence="2 13">Belongs to the FAH family.</text>
</comment>
<accession>A0A8T9CB19</accession>
<feature type="binding site" evidence="11">
    <location>
        <position position="151"/>
    </location>
    <ligand>
        <name>substrate</name>
    </ligand>
</feature>
<feature type="binding site" evidence="11">
    <location>
        <position position="256"/>
    </location>
    <ligand>
        <name>substrate</name>
    </ligand>
</feature>
<feature type="binding site" evidence="12">
    <location>
        <position position="211"/>
    </location>
    <ligand>
        <name>Ca(2+)</name>
        <dbReference type="ChEBI" id="CHEBI:29108"/>
    </ligand>
</feature>
<sequence length="440" mass="47870">MALQSWLPVPKGSHFSLANLPFGIISNSKLRTPRPAIAIGEDALDLSDFAKNGGFSELPSIKDHIGVFSERSLNSFAALGRPVHREVRSYLQSILSIATPYPSLLKDNQALKESSILSLKDVTTHLPLEIGDYTDFFAGVNHAFNIGTLFRGPENALQPNYTHLPVAYHGRASSVVVSGTPIHRPYGQIIVDPAATPKVPTFTPCRRLDIELEMGMFVCKGNKMGKRIGVNSAEDSIFGYVLMNDWSARDVQMWEYVPLGPFNAKNFGTTISAWVVLADALEPFRVTGLENKTTLQEYLRQEQKESVFDIALEVDLTIMCLAKSMEAANGNTTTITRTNACNLLWSFPQMLAHHAVSGCTMRVGDLLGSGTISGTESGTQGSLLEQIQGGKVALKLNHGEERKFLQDGDTISIRGVAGQDENSLVGFGSCVGRIDPAIPF</sequence>
<feature type="binding site" evidence="11">
    <location>
        <position position="252"/>
    </location>
    <ligand>
        <name>substrate</name>
    </ligand>
</feature>
<evidence type="ECO:0000256" key="3">
    <source>
        <dbReference type="ARBA" id="ARBA00012094"/>
    </source>
</evidence>
<dbReference type="InterPro" id="IPR015377">
    <property type="entry name" value="Fumarylacetoacetase_N"/>
</dbReference>
<evidence type="ECO:0000259" key="15">
    <source>
        <dbReference type="Pfam" id="PF09298"/>
    </source>
</evidence>
<comment type="pathway">
    <text evidence="1 13">Amino-acid degradation; L-phenylalanine degradation; acetoacetate and fumarate from L-phenylalanine: step 6/6.</text>
</comment>
<dbReference type="PANTHER" id="PTHR43069:SF2">
    <property type="entry name" value="FUMARYLACETOACETASE"/>
    <property type="match status" value="1"/>
</dbReference>
<keyword evidence="7 12" id="KW-0460">Magnesium</keyword>
<evidence type="ECO:0000256" key="12">
    <source>
        <dbReference type="PIRSR" id="PIRSR605959-3"/>
    </source>
</evidence>
<feature type="binding site" evidence="11">
    <location>
        <position position="371"/>
    </location>
    <ligand>
        <name>substrate</name>
    </ligand>
</feature>
<dbReference type="InterPro" id="IPR011234">
    <property type="entry name" value="Fumarylacetoacetase-like_C"/>
</dbReference>
<comment type="catalytic activity">
    <reaction evidence="13">
        <text>4-fumarylacetoacetate + H2O = acetoacetate + fumarate + H(+)</text>
        <dbReference type="Rhea" id="RHEA:10244"/>
        <dbReference type="ChEBI" id="CHEBI:13705"/>
        <dbReference type="ChEBI" id="CHEBI:15377"/>
        <dbReference type="ChEBI" id="CHEBI:15378"/>
        <dbReference type="ChEBI" id="CHEBI:18034"/>
        <dbReference type="ChEBI" id="CHEBI:29806"/>
        <dbReference type="EC" id="3.7.1.2"/>
    </reaction>
</comment>
<dbReference type="Gene3D" id="3.90.850.10">
    <property type="entry name" value="Fumarylacetoacetase-like, C-terminal domain"/>
    <property type="match status" value="1"/>
</dbReference>
<dbReference type="GO" id="GO:0006559">
    <property type="term" value="P:L-phenylalanine catabolic process"/>
    <property type="evidence" value="ECO:0007669"/>
    <property type="project" value="UniProtKB-UniRule"/>
</dbReference>
<evidence type="ECO:0000256" key="8">
    <source>
        <dbReference type="ARBA" id="ARBA00022878"/>
    </source>
</evidence>
<feature type="active site" description="Proton acceptor" evidence="10">
    <location>
        <position position="142"/>
    </location>
</feature>
<dbReference type="InterPro" id="IPR005959">
    <property type="entry name" value="Fumarylacetoacetase"/>
</dbReference>
<feature type="domain" description="Fumarylacetoacetase-like C-terminal" evidence="14">
    <location>
        <begin position="141"/>
        <end position="425"/>
    </location>
</feature>
<dbReference type="Gene3D" id="2.30.30.230">
    <property type="entry name" value="Fumarylacetoacetase, N-terminal domain"/>
    <property type="match status" value="1"/>
</dbReference>
<dbReference type="GO" id="GO:0006572">
    <property type="term" value="P:L-tyrosine catabolic process"/>
    <property type="evidence" value="ECO:0007669"/>
    <property type="project" value="UniProtKB-UniRule"/>
</dbReference>
<evidence type="ECO:0000313" key="16">
    <source>
        <dbReference type="EMBL" id="TVY82771.1"/>
    </source>
</evidence>
<dbReference type="PANTHER" id="PTHR43069">
    <property type="entry name" value="FUMARYLACETOACETASE"/>
    <property type="match status" value="1"/>
</dbReference>
<dbReference type="GO" id="GO:0004334">
    <property type="term" value="F:fumarylacetoacetase activity"/>
    <property type="evidence" value="ECO:0007669"/>
    <property type="project" value="UniProtKB-UniRule"/>
</dbReference>
<evidence type="ECO:0000256" key="13">
    <source>
        <dbReference type="RuleBase" id="RU366008"/>
    </source>
</evidence>
<evidence type="ECO:0000256" key="11">
    <source>
        <dbReference type="PIRSR" id="PIRSR605959-2"/>
    </source>
</evidence>
<proteinExistence type="inferred from homology"/>
<dbReference type="InterPro" id="IPR036663">
    <property type="entry name" value="Fumarylacetoacetase_C_sf"/>
</dbReference>
<dbReference type="Proteomes" id="UP000469558">
    <property type="component" value="Unassembled WGS sequence"/>
</dbReference>
<dbReference type="AlphaFoldDB" id="A0A8T9CB19"/>
<evidence type="ECO:0000256" key="1">
    <source>
        <dbReference type="ARBA" id="ARBA00004782"/>
    </source>
</evidence>
<comment type="caution">
    <text evidence="16">The sequence shown here is derived from an EMBL/GenBank/DDBJ whole genome shotgun (WGS) entry which is preliminary data.</text>
</comment>
<evidence type="ECO:0000256" key="5">
    <source>
        <dbReference type="ARBA" id="ARBA00022801"/>
    </source>
</evidence>
<dbReference type="SUPFAM" id="SSF56529">
    <property type="entry name" value="FAH"/>
    <property type="match status" value="1"/>
</dbReference>
<evidence type="ECO:0000259" key="14">
    <source>
        <dbReference type="Pfam" id="PF01557"/>
    </source>
</evidence>
<dbReference type="NCBIfam" id="TIGR01266">
    <property type="entry name" value="fum_ac_acetase"/>
    <property type="match status" value="1"/>
</dbReference>
<evidence type="ECO:0000313" key="17">
    <source>
        <dbReference type="Proteomes" id="UP000469558"/>
    </source>
</evidence>
<dbReference type="Pfam" id="PF01557">
    <property type="entry name" value="FAA_hydrolase"/>
    <property type="match status" value="1"/>
</dbReference>
<keyword evidence="5 13" id="KW-0378">Hydrolase</keyword>
<evidence type="ECO:0000256" key="9">
    <source>
        <dbReference type="ARBA" id="ARBA00023232"/>
    </source>
</evidence>
<feature type="domain" description="Fumarylacetoacetase N-terminal" evidence="15">
    <location>
        <begin position="18"/>
        <end position="127"/>
    </location>
</feature>
<feature type="binding site" evidence="12">
    <location>
        <position position="213"/>
    </location>
    <ligand>
        <name>Ca(2+)</name>
        <dbReference type="ChEBI" id="CHEBI:29108"/>
    </ligand>
</feature>
<dbReference type="SUPFAM" id="SSF63433">
    <property type="entry name" value="Fumarylacetoacetate hydrolase, FAH, N-terminal domain"/>
    <property type="match status" value="1"/>
</dbReference>
<keyword evidence="17" id="KW-1185">Reference proteome</keyword>
<dbReference type="Pfam" id="PF09298">
    <property type="entry name" value="FAA_hydrolase_N"/>
    <property type="match status" value="1"/>
</dbReference>
<keyword evidence="9 13" id="KW-0585">Phenylalanine catabolism</keyword>
<feature type="binding site" evidence="12">
    <location>
        <position position="245"/>
    </location>
    <ligand>
        <name>Mg(2+)</name>
        <dbReference type="ChEBI" id="CHEBI:18420"/>
    </ligand>
</feature>
<comment type="cofactor">
    <cofactor evidence="13">
        <name>Mg(2+)</name>
        <dbReference type="ChEBI" id="CHEBI:18420"/>
    </cofactor>
    <cofactor evidence="13">
        <name>Ca(2+)</name>
        <dbReference type="ChEBI" id="CHEBI:29108"/>
    </cofactor>
</comment>
<feature type="binding site" evidence="11">
    <location>
        <position position="137"/>
    </location>
    <ligand>
        <name>substrate</name>
    </ligand>
</feature>
<feature type="binding site" evidence="12">
    <location>
        <position position="245"/>
    </location>
    <ligand>
        <name>Ca(2+)</name>
        <dbReference type="ChEBI" id="CHEBI:29108"/>
    </ligand>
</feature>
<evidence type="ECO:0000256" key="10">
    <source>
        <dbReference type="PIRSR" id="PIRSR605959-1"/>
    </source>
</evidence>
<keyword evidence="4 12" id="KW-0479">Metal-binding</keyword>
<evidence type="ECO:0000256" key="2">
    <source>
        <dbReference type="ARBA" id="ARBA00010211"/>
    </source>
</evidence>
<dbReference type="FunFam" id="3.90.850.10:FF:000009">
    <property type="entry name" value="Fumarylacetoacetase"/>
    <property type="match status" value="1"/>
</dbReference>
<dbReference type="EMBL" id="QGMK01000277">
    <property type="protein sequence ID" value="TVY82771.1"/>
    <property type="molecule type" value="Genomic_DNA"/>
</dbReference>
<gene>
    <name evidence="16" type="primary">fahA_1</name>
    <name evidence="16" type="ORF">LSUE1_G001602</name>
</gene>
<dbReference type="InterPro" id="IPR036462">
    <property type="entry name" value="Fumarylacetoacetase_N_sf"/>
</dbReference>
<dbReference type="EC" id="3.7.1.2" evidence="3 13"/>
<dbReference type="OrthoDB" id="9971669at2759"/>
<keyword evidence="8 13" id="KW-0828">Tyrosine catabolism</keyword>
<organism evidence="16 17">
    <name type="scientific">Lachnellula suecica</name>
    <dbReference type="NCBI Taxonomy" id="602035"/>
    <lineage>
        <taxon>Eukaryota</taxon>
        <taxon>Fungi</taxon>
        <taxon>Dikarya</taxon>
        <taxon>Ascomycota</taxon>
        <taxon>Pezizomycotina</taxon>
        <taxon>Leotiomycetes</taxon>
        <taxon>Helotiales</taxon>
        <taxon>Lachnaceae</taxon>
        <taxon>Lachnellula</taxon>
    </lineage>
</organism>
<dbReference type="GO" id="GO:0046872">
    <property type="term" value="F:metal ion binding"/>
    <property type="evidence" value="ECO:0007669"/>
    <property type="project" value="UniProtKB-UniRule"/>
</dbReference>
<evidence type="ECO:0000256" key="4">
    <source>
        <dbReference type="ARBA" id="ARBA00022723"/>
    </source>
</evidence>
<feature type="binding site" evidence="12">
    <location>
        <position position="135"/>
    </location>
    <ligand>
        <name>Ca(2+)</name>
        <dbReference type="ChEBI" id="CHEBI:29108"/>
    </ligand>
</feature>
<reference evidence="16 17" key="1">
    <citation type="submission" date="2018-05" db="EMBL/GenBank/DDBJ databases">
        <title>Genome sequencing and assembly of the regulated plant pathogen Lachnellula willkommii and related sister species for the development of diagnostic species identification markers.</title>
        <authorList>
            <person name="Giroux E."/>
            <person name="Bilodeau G."/>
        </authorList>
    </citation>
    <scope>NUCLEOTIDE SEQUENCE [LARGE SCALE GENOMIC DNA]</scope>
    <source>
        <strain evidence="16 17">CBS 268.59</strain>
    </source>
</reference>
<evidence type="ECO:0000256" key="7">
    <source>
        <dbReference type="ARBA" id="ARBA00022842"/>
    </source>
</evidence>
<protein>
    <recommendedName>
        <fullName evidence="3 13">Fumarylacetoacetase</fullName>
        <ecNumber evidence="3 13">3.7.1.2</ecNumber>
    </recommendedName>
    <alternativeName>
        <fullName evidence="13">Fumarylacetoacetate hydrolase</fullName>
    </alternativeName>
</protein>
<evidence type="ECO:0000256" key="6">
    <source>
        <dbReference type="ARBA" id="ARBA00022837"/>
    </source>
</evidence>
<dbReference type="GO" id="GO:1902000">
    <property type="term" value="P:homogentisate catabolic process"/>
    <property type="evidence" value="ECO:0007669"/>
    <property type="project" value="TreeGrafter"/>
</dbReference>
<feature type="binding site" evidence="12">
    <location>
        <position position="265"/>
    </location>
    <ligand>
        <name>Mg(2+)</name>
        <dbReference type="ChEBI" id="CHEBI:18420"/>
    </ligand>
</feature>
<feature type="binding site" evidence="12">
    <location>
        <position position="269"/>
    </location>
    <ligand>
        <name>Mg(2+)</name>
        <dbReference type="ChEBI" id="CHEBI:18420"/>
    </ligand>
</feature>
<keyword evidence="6 12" id="KW-0106">Calcium</keyword>
<name>A0A8T9CB19_9HELO</name>